<dbReference type="EMBL" id="CP062796">
    <property type="protein sequence ID" value="QUL97784.1"/>
    <property type="molecule type" value="Genomic_DNA"/>
</dbReference>
<organism evidence="1">
    <name type="scientific">Candidatus Fermentithermobacillus carboniphilus</name>
    <dbReference type="NCBI Taxonomy" id="3085328"/>
    <lineage>
        <taxon>Bacteria</taxon>
        <taxon>Bacillati</taxon>
        <taxon>Bacillota</taxon>
        <taxon>Candidatus Fermentithermobacillia</taxon>
        <taxon>Candidatus Fermentithermobacillales</taxon>
        <taxon>Candidatus Fermentithermobacillaceae</taxon>
        <taxon>Candidatus Fermentithermobacillus</taxon>
    </lineage>
</organism>
<reference evidence="1" key="2">
    <citation type="journal article" date="2023" name="Biology">
        <title>Prokaryotic Life Associated with Coal-Fire Gas Vents Revealed by Metagenomics.</title>
        <authorList>
            <person name="Kadnikov V.V."/>
            <person name="Mardanov A.V."/>
            <person name="Beletsky A.V."/>
            <person name="Karnachuk O.V."/>
            <person name="Ravin N.V."/>
        </authorList>
    </citation>
    <scope>NUCLEOTIDE SEQUENCE</scope>
    <source>
        <strain evidence="1">Bu02</strain>
    </source>
</reference>
<evidence type="ECO:0008006" key="2">
    <source>
        <dbReference type="Google" id="ProtNLM"/>
    </source>
</evidence>
<dbReference type="KEGG" id="fcz:IMF26_06640"/>
<sequence length="70" mass="7996">MKVRRCYNCGQPANKDVVALNQKLLGRSVNRVLCIKCLAEYLECTEEELLDRIKQFKEEGCALFADDNVS</sequence>
<accession>A0AAT9LAG5</accession>
<reference evidence="1" key="1">
    <citation type="submission" date="2020-10" db="EMBL/GenBank/DDBJ databases">
        <authorList>
            <person name="Kadnikov V."/>
            <person name="Beletsky A.V."/>
            <person name="Mardanov A.V."/>
            <person name="Karnachuk O.V."/>
            <person name="Ravin N.V."/>
        </authorList>
    </citation>
    <scope>NUCLEOTIDE SEQUENCE</scope>
    <source>
        <strain evidence="1">Bu02</strain>
    </source>
</reference>
<dbReference type="AlphaFoldDB" id="A0AAT9LAG5"/>
<gene>
    <name evidence="1" type="ORF">IMF26_06640</name>
</gene>
<name>A0AAT9LAG5_9FIRM</name>
<proteinExistence type="predicted"/>
<evidence type="ECO:0000313" key="1">
    <source>
        <dbReference type="EMBL" id="QUL97784.1"/>
    </source>
</evidence>
<protein>
    <recommendedName>
        <fullName evidence="2">ClpX-type ZB domain-containing protein</fullName>
    </recommendedName>
</protein>